<keyword evidence="3" id="KW-0695">RNA-directed DNA polymerase</keyword>
<protein>
    <submittedName>
        <fullName evidence="3">RNA-directed DNA polymerase, eukaryota, reverse transcriptase zinc-binding domain protein</fullName>
    </submittedName>
</protein>
<feature type="domain" description="Reverse transcriptase zinc-binding" evidence="2">
    <location>
        <begin position="461"/>
        <end position="504"/>
    </location>
</feature>
<accession>A0ABQ5D4I5</accession>
<proteinExistence type="predicted"/>
<dbReference type="PANTHER" id="PTHR31286:SF99">
    <property type="entry name" value="DUF4283 DOMAIN-CONTAINING PROTEIN"/>
    <property type="match status" value="1"/>
</dbReference>
<organism evidence="3 4">
    <name type="scientific">Tanacetum coccineum</name>
    <dbReference type="NCBI Taxonomy" id="301880"/>
    <lineage>
        <taxon>Eukaryota</taxon>
        <taxon>Viridiplantae</taxon>
        <taxon>Streptophyta</taxon>
        <taxon>Embryophyta</taxon>
        <taxon>Tracheophyta</taxon>
        <taxon>Spermatophyta</taxon>
        <taxon>Magnoliopsida</taxon>
        <taxon>eudicotyledons</taxon>
        <taxon>Gunneridae</taxon>
        <taxon>Pentapetalae</taxon>
        <taxon>asterids</taxon>
        <taxon>campanulids</taxon>
        <taxon>Asterales</taxon>
        <taxon>Asteraceae</taxon>
        <taxon>Asteroideae</taxon>
        <taxon>Anthemideae</taxon>
        <taxon>Anthemidinae</taxon>
        <taxon>Tanacetum</taxon>
    </lineage>
</organism>
<reference evidence="3" key="2">
    <citation type="submission" date="2022-01" db="EMBL/GenBank/DDBJ databases">
        <authorList>
            <person name="Yamashiro T."/>
            <person name="Shiraishi A."/>
            <person name="Satake H."/>
            <person name="Nakayama K."/>
        </authorList>
    </citation>
    <scope>NUCLEOTIDE SEQUENCE</scope>
</reference>
<reference evidence="3" key="1">
    <citation type="journal article" date="2022" name="Int. J. Mol. Sci.">
        <title>Draft Genome of Tanacetum Coccineum: Genomic Comparison of Closely Related Tanacetum-Family Plants.</title>
        <authorList>
            <person name="Yamashiro T."/>
            <person name="Shiraishi A."/>
            <person name="Nakayama K."/>
            <person name="Satake H."/>
        </authorList>
    </citation>
    <scope>NUCLEOTIDE SEQUENCE</scope>
</reference>
<evidence type="ECO:0000259" key="2">
    <source>
        <dbReference type="Pfam" id="PF13966"/>
    </source>
</evidence>
<keyword evidence="3" id="KW-0808">Transferase</keyword>
<dbReference type="InterPro" id="IPR040256">
    <property type="entry name" value="At4g02000-like"/>
</dbReference>
<feature type="compositionally biased region" description="Basic and acidic residues" evidence="1">
    <location>
        <begin position="228"/>
        <end position="245"/>
    </location>
</feature>
<dbReference type="Pfam" id="PF13966">
    <property type="entry name" value="zf-RVT"/>
    <property type="match status" value="1"/>
</dbReference>
<evidence type="ECO:0000313" key="3">
    <source>
        <dbReference type="EMBL" id="GJT31734.1"/>
    </source>
</evidence>
<keyword evidence="4" id="KW-1185">Reference proteome</keyword>
<dbReference type="Proteomes" id="UP001151760">
    <property type="component" value="Unassembled WGS sequence"/>
</dbReference>
<dbReference type="GO" id="GO:0003964">
    <property type="term" value="F:RNA-directed DNA polymerase activity"/>
    <property type="evidence" value="ECO:0007669"/>
    <property type="project" value="UniProtKB-KW"/>
</dbReference>
<dbReference type="InterPro" id="IPR026960">
    <property type="entry name" value="RVT-Znf"/>
</dbReference>
<name>A0ABQ5D4I5_9ASTR</name>
<feature type="compositionally biased region" description="Basic and acidic residues" evidence="1">
    <location>
        <begin position="206"/>
        <end position="220"/>
    </location>
</feature>
<comment type="caution">
    <text evidence="3">The sequence shown here is derived from an EMBL/GenBank/DDBJ whole genome shotgun (WGS) entry which is preliminary data.</text>
</comment>
<evidence type="ECO:0000256" key="1">
    <source>
        <dbReference type="SAM" id="MobiDB-lite"/>
    </source>
</evidence>
<dbReference type="PANTHER" id="PTHR31286">
    <property type="entry name" value="GLYCINE-RICH CELL WALL STRUCTURAL PROTEIN 1.8-LIKE"/>
    <property type="match status" value="1"/>
</dbReference>
<keyword evidence="3" id="KW-0548">Nucleotidyltransferase</keyword>
<gene>
    <name evidence="3" type="ORF">Tco_0922153</name>
</gene>
<sequence>MDNDEQLQSELSNDGNEKIEGNFRVCESKSEFHIDNTDRMLKDDCESSMEMDEINQRLNTIIDNGPWIVNNKPMVMQKLDPNVNLDRTEPNTLPLWIKLMNPPLEAWSKKGLSALASRIGSPLIMDAMTTSMCNQGIGRLDYARVLVEVNANKGLEYHIDVMYRNGEQFVKKVRVEYDWKPPMCSYCIVFGHTNSKCPRVVSQSEHVQDKAKDNEDFSNKEKKRQKNKKDDVTVEENLEKNDNHDSYKTPIKNIWNVNASVIKNVRNTANKFAVLQEINKESLSMKLSKKEKEEVGKIMSMCVEDGRRYENGDVAEQFMKHFEGFLGINPTITKLKEEDAYLFGNKITEEEANSPDGFTSKLCKPKDQGGLGFKSLELWNKTLLVKHLWNVASRKESLWVKWINVVGEHMRYRIGDGKSNSVWHDNWNNETSLSNVISKKEIFYVGFSDHDKISDVMDGKAKKKLYTQDMLSKWYPSKVFECSLCKKEPDSHDHLFFNCKYAQRCGRSLTEELKCLKSKRCDRVVLRHVIIFGDYYSVEGMILKIAISDGLVSYNYGVLCEDKLKGAQFGAKTKTFEDYYFLTTYAVSNKEDMTYRRQLFTRKRVLSIPNTAYPFATICRVQLDKYTKIQ</sequence>
<dbReference type="EMBL" id="BQNB010014731">
    <property type="protein sequence ID" value="GJT31734.1"/>
    <property type="molecule type" value="Genomic_DNA"/>
</dbReference>
<feature type="region of interest" description="Disordered" evidence="1">
    <location>
        <begin position="204"/>
        <end position="245"/>
    </location>
</feature>
<evidence type="ECO:0000313" key="4">
    <source>
        <dbReference type="Proteomes" id="UP001151760"/>
    </source>
</evidence>